<organism evidence="2 3">
    <name type="scientific">Plutella xylostella</name>
    <name type="common">Diamondback moth</name>
    <name type="synonym">Plutella maculipennis</name>
    <dbReference type="NCBI Taxonomy" id="51655"/>
    <lineage>
        <taxon>Eukaryota</taxon>
        <taxon>Metazoa</taxon>
        <taxon>Ecdysozoa</taxon>
        <taxon>Arthropoda</taxon>
        <taxon>Hexapoda</taxon>
        <taxon>Insecta</taxon>
        <taxon>Pterygota</taxon>
        <taxon>Neoptera</taxon>
        <taxon>Endopterygota</taxon>
        <taxon>Lepidoptera</taxon>
        <taxon>Glossata</taxon>
        <taxon>Ditrysia</taxon>
        <taxon>Yponomeutoidea</taxon>
        <taxon>Plutellidae</taxon>
        <taxon>Plutella</taxon>
    </lineage>
</organism>
<dbReference type="Proteomes" id="UP000653454">
    <property type="component" value="Unassembled WGS sequence"/>
</dbReference>
<feature type="compositionally biased region" description="Pro residues" evidence="1">
    <location>
        <begin position="80"/>
        <end position="92"/>
    </location>
</feature>
<feature type="compositionally biased region" description="Basic and acidic residues" evidence="1">
    <location>
        <begin position="9"/>
        <end position="21"/>
    </location>
</feature>
<dbReference type="AlphaFoldDB" id="A0A8S4GDN0"/>
<dbReference type="EMBL" id="CAJHNJ030000751">
    <property type="protein sequence ID" value="CAG9138696.1"/>
    <property type="molecule type" value="Genomic_DNA"/>
</dbReference>
<feature type="compositionally biased region" description="Acidic residues" evidence="1">
    <location>
        <begin position="31"/>
        <end position="40"/>
    </location>
</feature>
<reference evidence="2" key="1">
    <citation type="submission" date="2020-11" db="EMBL/GenBank/DDBJ databases">
        <authorList>
            <person name="Whiteford S."/>
        </authorList>
    </citation>
    <scope>NUCLEOTIDE SEQUENCE</scope>
</reference>
<keyword evidence="3" id="KW-1185">Reference proteome</keyword>
<evidence type="ECO:0000256" key="1">
    <source>
        <dbReference type="SAM" id="MobiDB-lite"/>
    </source>
</evidence>
<evidence type="ECO:0000313" key="3">
    <source>
        <dbReference type="Proteomes" id="UP000653454"/>
    </source>
</evidence>
<accession>A0A8S4GDN0</accession>
<proteinExistence type="predicted"/>
<evidence type="ECO:0000313" key="2">
    <source>
        <dbReference type="EMBL" id="CAG9138696.1"/>
    </source>
</evidence>
<protein>
    <submittedName>
        <fullName evidence="2">(diamondback moth) hypothetical protein</fullName>
    </submittedName>
</protein>
<comment type="caution">
    <text evidence="2">The sequence shown here is derived from an EMBL/GenBank/DDBJ whole genome shotgun (WGS) entry which is preliminary data.</text>
</comment>
<feature type="compositionally biased region" description="Low complexity" evidence="1">
    <location>
        <begin position="49"/>
        <end position="65"/>
    </location>
</feature>
<feature type="region of interest" description="Disordered" evidence="1">
    <location>
        <begin position="1"/>
        <end position="99"/>
    </location>
</feature>
<name>A0A8S4GDN0_PLUXY</name>
<gene>
    <name evidence="2" type="ORF">PLXY2_LOCUS16949</name>
</gene>
<sequence>MFHLSPPQARERLERERERYLRAQASRQLPDEAEPIDSDDSGGGSPLGASPARTPSPSPSAGSSPQRHQHQDSSDGATTPPRPPSAEPPPRRPVSTHTV</sequence>